<comment type="similarity">
    <text evidence="1 6">Belongs to the glutaredoxin family.</text>
</comment>
<dbReference type="InterPro" id="IPR011767">
    <property type="entry name" value="GLR_AS"/>
</dbReference>
<dbReference type="GO" id="GO:0045454">
    <property type="term" value="P:cell redox homeostasis"/>
    <property type="evidence" value="ECO:0007669"/>
    <property type="project" value="InterPro"/>
</dbReference>
<evidence type="ECO:0000256" key="5">
    <source>
        <dbReference type="ARBA" id="ARBA00023284"/>
    </source>
</evidence>
<keyword evidence="3 6" id="KW-0249">Electron transport</keyword>
<evidence type="ECO:0000256" key="3">
    <source>
        <dbReference type="ARBA" id="ARBA00022982"/>
    </source>
</evidence>
<dbReference type="GO" id="GO:0034599">
    <property type="term" value="P:cellular response to oxidative stress"/>
    <property type="evidence" value="ECO:0007669"/>
    <property type="project" value="TreeGrafter"/>
</dbReference>
<dbReference type="OrthoDB" id="9814618at2"/>
<dbReference type="AlphaFoldDB" id="A0A369CJK4"/>
<keyword evidence="9" id="KW-1185">Reference proteome</keyword>
<dbReference type="RefSeq" id="WP_114278118.1">
    <property type="nucleotide sequence ID" value="NZ_QPJY01000001.1"/>
</dbReference>
<dbReference type="InterPro" id="IPR014025">
    <property type="entry name" value="Glutaredoxin_subgr"/>
</dbReference>
<evidence type="ECO:0000259" key="7">
    <source>
        <dbReference type="Pfam" id="PF00462"/>
    </source>
</evidence>
<protein>
    <recommendedName>
        <fullName evidence="6">Glutaredoxin</fullName>
    </recommendedName>
</protein>
<dbReference type="GO" id="GO:0015038">
    <property type="term" value="F:glutathione disulfide oxidoreductase activity"/>
    <property type="evidence" value="ECO:0007669"/>
    <property type="project" value="UniProtKB-UniRule"/>
</dbReference>
<keyword evidence="2 6" id="KW-0813">Transport</keyword>
<dbReference type="PRINTS" id="PR00160">
    <property type="entry name" value="GLUTAREDOXIN"/>
</dbReference>
<proteinExistence type="inferred from homology"/>
<dbReference type="Gene3D" id="3.40.30.10">
    <property type="entry name" value="Glutaredoxin"/>
    <property type="match status" value="1"/>
</dbReference>
<dbReference type="SUPFAM" id="SSF52833">
    <property type="entry name" value="Thioredoxin-like"/>
    <property type="match status" value="1"/>
</dbReference>
<keyword evidence="4" id="KW-1015">Disulfide bond</keyword>
<dbReference type="PANTHER" id="PTHR45694">
    <property type="entry name" value="GLUTAREDOXIN 2"/>
    <property type="match status" value="1"/>
</dbReference>
<dbReference type="EMBL" id="QPJY01000001">
    <property type="protein sequence ID" value="RCX33255.1"/>
    <property type="molecule type" value="Genomic_DNA"/>
</dbReference>
<feature type="domain" description="Glutaredoxin" evidence="7">
    <location>
        <begin position="4"/>
        <end position="64"/>
    </location>
</feature>
<evidence type="ECO:0000256" key="1">
    <source>
        <dbReference type="ARBA" id="ARBA00007787"/>
    </source>
</evidence>
<dbReference type="InterPro" id="IPR036249">
    <property type="entry name" value="Thioredoxin-like_sf"/>
</dbReference>
<gene>
    <name evidence="8" type="ORF">DFQ59_101556</name>
</gene>
<evidence type="ECO:0000256" key="6">
    <source>
        <dbReference type="RuleBase" id="RU364065"/>
    </source>
</evidence>
<evidence type="ECO:0000313" key="9">
    <source>
        <dbReference type="Proteomes" id="UP000252707"/>
    </source>
</evidence>
<name>A0A369CJK4_9GAMM</name>
<dbReference type="PROSITE" id="PS51354">
    <property type="entry name" value="GLUTAREDOXIN_2"/>
    <property type="match status" value="1"/>
</dbReference>
<comment type="function">
    <text evidence="6">Has a glutathione-disulfide oxidoreductase activity in the presence of NADPH and glutathione reductase. Reduces low molecular weight disulfides and proteins.</text>
</comment>
<dbReference type="GO" id="GO:0005737">
    <property type="term" value="C:cytoplasm"/>
    <property type="evidence" value="ECO:0007669"/>
    <property type="project" value="TreeGrafter"/>
</dbReference>
<dbReference type="Proteomes" id="UP000252707">
    <property type="component" value="Unassembled WGS sequence"/>
</dbReference>
<dbReference type="NCBIfam" id="TIGR02181">
    <property type="entry name" value="GRX_bact"/>
    <property type="match status" value="1"/>
</dbReference>
<dbReference type="PROSITE" id="PS00195">
    <property type="entry name" value="GLUTAREDOXIN_1"/>
    <property type="match status" value="1"/>
</dbReference>
<evidence type="ECO:0000313" key="8">
    <source>
        <dbReference type="EMBL" id="RCX33255.1"/>
    </source>
</evidence>
<dbReference type="PANTHER" id="PTHR45694:SF18">
    <property type="entry name" value="GLUTAREDOXIN-1-RELATED"/>
    <property type="match status" value="1"/>
</dbReference>
<reference evidence="8 9" key="1">
    <citation type="submission" date="2018-07" db="EMBL/GenBank/DDBJ databases">
        <title>Genomic Encyclopedia of Type Strains, Phase IV (KMG-IV): sequencing the most valuable type-strain genomes for metagenomic binning, comparative biology and taxonomic classification.</title>
        <authorList>
            <person name="Goeker M."/>
        </authorList>
    </citation>
    <scope>NUCLEOTIDE SEQUENCE [LARGE SCALE GENOMIC DNA]</scope>
    <source>
        <strain evidence="8 9">DSM 26407</strain>
    </source>
</reference>
<keyword evidence="6" id="KW-0963">Cytoplasm</keyword>
<organism evidence="8 9">
    <name type="scientific">Thioalbus denitrificans</name>
    <dbReference type="NCBI Taxonomy" id="547122"/>
    <lineage>
        <taxon>Bacteria</taxon>
        <taxon>Pseudomonadati</taxon>
        <taxon>Pseudomonadota</taxon>
        <taxon>Gammaproteobacteria</taxon>
        <taxon>Chromatiales</taxon>
        <taxon>Ectothiorhodospiraceae</taxon>
        <taxon>Thioalbus</taxon>
    </lineage>
</organism>
<dbReference type="CDD" id="cd03418">
    <property type="entry name" value="GRX_GRXb_1_3_like"/>
    <property type="match status" value="1"/>
</dbReference>
<dbReference type="Pfam" id="PF00462">
    <property type="entry name" value="Glutaredoxin"/>
    <property type="match status" value="1"/>
</dbReference>
<evidence type="ECO:0000256" key="4">
    <source>
        <dbReference type="ARBA" id="ARBA00023157"/>
    </source>
</evidence>
<keyword evidence="5 6" id="KW-0676">Redox-active center</keyword>
<evidence type="ECO:0000256" key="2">
    <source>
        <dbReference type="ARBA" id="ARBA00022448"/>
    </source>
</evidence>
<accession>A0A369CJK4</accession>
<dbReference type="InterPro" id="IPR002109">
    <property type="entry name" value="Glutaredoxin"/>
</dbReference>
<dbReference type="InterPro" id="IPR011900">
    <property type="entry name" value="GRX_bact"/>
</dbReference>
<sequence length="86" mass="9723">MANVVMYTTAWCPYCVRARRLLDAKGVRYTDIRVDAEPERRPEMEARAEGRTSVPQIFIDDLHVGGFDDLAELDVEGRLDPLLGLS</sequence>
<comment type="caution">
    <text evidence="8">The sequence shown here is derived from an EMBL/GenBank/DDBJ whole genome shotgun (WGS) entry which is preliminary data.</text>
</comment>